<sequence length="70" mass="7531">MNAQLKVGIQTQNVRHLTFVLSGNNPEPHLTTSLQAYAGGVEQWTVGLRIEGHAAFVAAVYDLVIANANN</sequence>
<name>A0ABX4JC61_9HYPH</name>
<evidence type="ECO:0000313" key="2">
    <source>
        <dbReference type="Proteomes" id="UP000219972"/>
    </source>
</evidence>
<organism evidence="1 2">
    <name type="scientific">Rhizobium anhuiense</name>
    <dbReference type="NCBI Taxonomy" id="1184720"/>
    <lineage>
        <taxon>Bacteria</taxon>
        <taxon>Pseudomonadati</taxon>
        <taxon>Pseudomonadota</taxon>
        <taxon>Alphaproteobacteria</taxon>
        <taxon>Hyphomicrobiales</taxon>
        <taxon>Rhizobiaceae</taxon>
        <taxon>Rhizobium/Agrobacterium group</taxon>
        <taxon>Rhizobium</taxon>
    </lineage>
</organism>
<dbReference type="EMBL" id="NWSL01000002">
    <property type="protein sequence ID" value="PDS52836.1"/>
    <property type="molecule type" value="Genomic_DNA"/>
</dbReference>
<gene>
    <name evidence="1" type="ORF">CO662_04720</name>
</gene>
<protein>
    <submittedName>
        <fullName evidence="1">Uncharacterized protein</fullName>
    </submittedName>
</protein>
<proteinExistence type="predicted"/>
<comment type="caution">
    <text evidence="1">The sequence shown here is derived from an EMBL/GenBank/DDBJ whole genome shotgun (WGS) entry which is preliminary data.</text>
</comment>
<dbReference type="Proteomes" id="UP000219972">
    <property type="component" value="Unassembled WGS sequence"/>
</dbReference>
<accession>A0ABX4JC61</accession>
<evidence type="ECO:0000313" key="1">
    <source>
        <dbReference type="EMBL" id="PDS52836.1"/>
    </source>
</evidence>
<keyword evidence="2" id="KW-1185">Reference proteome</keyword>
<reference evidence="1 2" key="1">
    <citation type="submission" date="2017-09" db="EMBL/GenBank/DDBJ databases">
        <title>Comparative genomics of rhizobia isolated from Phaseolus vulgaris in China.</title>
        <authorList>
            <person name="Tong W."/>
        </authorList>
    </citation>
    <scope>NUCLEOTIDE SEQUENCE [LARGE SCALE GENOMIC DNA]</scope>
    <source>
        <strain evidence="1 2">Y27</strain>
    </source>
</reference>